<name>A0ACB0ITT3_TRIPR</name>
<comment type="caution">
    <text evidence="1">The sequence shown here is derived from an EMBL/GenBank/DDBJ whole genome shotgun (WGS) entry which is preliminary data.</text>
</comment>
<dbReference type="Proteomes" id="UP001177021">
    <property type="component" value="Unassembled WGS sequence"/>
</dbReference>
<evidence type="ECO:0000313" key="2">
    <source>
        <dbReference type="Proteomes" id="UP001177021"/>
    </source>
</evidence>
<keyword evidence="2" id="KW-1185">Reference proteome</keyword>
<dbReference type="EMBL" id="CASHSV030000002">
    <property type="protein sequence ID" value="CAJ2634247.1"/>
    <property type="molecule type" value="Genomic_DNA"/>
</dbReference>
<evidence type="ECO:0000313" key="1">
    <source>
        <dbReference type="EMBL" id="CAJ2634247.1"/>
    </source>
</evidence>
<accession>A0ACB0ITT3</accession>
<protein>
    <submittedName>
        <fullName evidence="1">Uncharacterized protein</fullName>
    </submittedName>
</protein>
<reference evidence="1" key="1">
    <citation type="submission" date="2023-10" db="EMBL/GenBank/DDBJ databases">
        <authorList>
            <person name="Rodriguez Cubillos JULIANA M."/>
            <person name="De Vega J."/>
        </authorList>
    </citation>
    <scope>NUCLEOTIDE SEQUENCE</scope>
</reference>
<sequence>MYSFGWKDGCSIYMFFQVFFFLKSYAAVCSAATVVVYGAEAENFNSLFIIWGFTGKTFSGYVHTLSLYINIRSLVIMEYLPKPIDMDCI</sequence>
<proteinExistence type="predicted"/>
<gene>
    <name evidence="1" type="ORF">MILVUS5_LOCUS5208</name>
</gene>
<organism evidence="1 2">
    <name type="scientific">Trifolium pratense</name>
    <name type="common">Red clover</name>
    <dbReference type="NCBI Taxonomy" id="57577"/>
    <lineage>
        <taxon>Eukaryota</taxon>
        <taxon>Viridiplantae</taxon>
        <taxon>Streptophyta</taxon>
        <taxon>Embryophyta</taxon>
        <taxon>Tracheophyta</taxon>
        <taxon>Spermatophyta</taxon>
        <taxon>Magnoliopsida</taxon>
        <taxon>eudicotyledons</taxon>
        <taxon>Gunneridae</taxon>
        <taxon>Pentapetalae</taxon>
        <taxon>rosids</taxon>
        <taxon>fabids</taxon>
        <taxon>Fabales</taxon>
        <taxon>Fabaceae</taxon>
        <taxon>Papilionoideae</taxon>
        <taxon>50 kb inversion clade</taxon>
        <taxon>NPAAA clade</taxon>
        <taxon>Hologalegina</taxon>
        <taxon>IRL clade</taxon>
        <taxon>Trifolieae</taxon>
        <taxon>Trifolium</taxon>
    </lineage>
</organism>